<feature type="domain" description="Rieske" evidence="6">
    <location>
        <begin position="6"/>
        <end position="107"/>
    </location>
</feature>
<dbReference type="SUPFAM" id="SSF50022">
    <property type="entry name" value="ISP domain"/>
    <property type="match status" value="1"/>
</dbReference>
<evidence type="ECO:0000313" key="8">
    <source>
        <dbReference type="Proteomes" id="UP001056708"/>
    </source>
</evidence>
<keyword evidence="2" id="KW-0479">Metal-binding</keyword>
<accession>A0ABY5AV60</accession>
<dbReference type="PROSITE" id="PS00570">
    <property type="entry name" value="RING_HYDROXYL_ALPHA"/>
    <property type="match status" value="1"/>
</dbReference>
<gene>
    <name evidence="7" type="ORF">NEA10_08080</name>
</gene>
<dbReference type="Proteomes" id="UP001056708">
    <property type="component" value="Chromosome"/>
</dbReference>
<dbReference type="InterPro" id="IPR036922">
    <property type="entry name" value="Rieske_2Fe-2S_sf"/>
</dbReference>
<keyword evidence="8" id="KW-1185">Reference proteome</keyword>
<dbReference type="InterPro" id="IPR050584">
    <property type="entry name" value="Cholesterol_7-desaturase"/>
</dbReference>
<sequence>MLQQDWHPVAETIEPGTVRSVKLLEREFVIWRCGDRILAWDDRCPHRGVRLSGGTVEDGGLRCPYHGLVFNREGRCVEVPAVSGWNPSPQLALSSYLAELRYGLVWLSLNPDADPKTIPSFPEWNDLNYRKFLCGAYRFRSSPLRVMENFLDVSHFPFVHDGLLGDRLHTEVPEYQVDWNEQGLFIKDVQIWQPNPDGTGEGAKVTYNYHAPTPLSAWFEKLSSNRRLSIFFTICPLEPELAMGWMWIAMNYGSDIPQAELHSFQDRVVRQDIPIVESQQPKRLPLTLSQEGHLPSDRASIAYRQWLQRRGVEFGAIAS</sequence>
<dbReference type="InterPro" id="IPR015881">
    <property type="entry name" value="ARHD_Rieske_2Fe_2S"/>
</dbReference>
<keyword evidence="3" id="KW-0560">Oxidoreductase</keyword>
<dbReference type="SUPFAM" id="SSF55961">
    <property type="entry name" value="Bet v1-like"/>
    <property type="match status" value="1"/>
</dbReference>
<dbReference type="Gene3D" id="2.102.10.10">
    <property type="entry name" value="Rieske [2Fe-2S] iron-sulphur domain"/>
    <property type="match status" value="1"/>
</dbReference>
<evidence type="ECO:0000256" key="2">
    <source>
        <dbReference type="ARBA" id="ARBA00022723"/>
    </source>
</evidence>
<dbReference type="CDD" id="cd03469">
    <property type="entry name" value="Rieske_RO_Alpha_N"/>
    <property type="match status" value="1"/>
</dbReference>
<dbReference type="InterPro" id="IPR044043">
    <property type="entry name" value="VanA_C_cat"/>
</dbReference>
<keyword evidence="7" id="KW-0223">Dioxygenase</keyword>
<evidence type="ECO:0000259" key="6">
    <source>
        <dbReference type="PROSITE" id="PS51296"/>
    </source>
</evidence>
<dbReference type="PROSITE" id="PS51296">
    <property type="entry name" value="RIESKE"/>
    <property type="match status" value="1"/>
</dbReference>
<evidence type="ECO:0000256" key="1">
    <source>
        <dbReference type="ARBA" id="ARBA00022714"/>
    </source>
</evidence>
<dbReference type="PANTHER" id="PTHR21266:SF57">
    <property type="entry name" value="3-CHLOROBENZOATE-3,4-DIOXYGENASE"/>
    <property type="match status" value="1"/>
</dbReference>
<dbReference type="Gene3D" id="3.90.380.10">
    <property type="entry name" value="Naphthalene 1,2-dioxygenase Alpha Subunit, Chain A, domain 1"/>
    <property type="match status" value="1"/>
</dbReference>
<name>A0ABY5AV60_9CYAN</name>
<evidence type="ECO:0000256" key="5">
    <source>
        <dbReference type="ARBA" id="ARBA00023014"/>
    </source>
</evidence>
<dbReference type="EMBL" id="CP098611">
    <property type="protein sequence ID" value="USR92662.1"/>
    <property type="molecule type" value="Genomic_DNA"/>
</dbReference>
<dbReference type="GO" id="GO:0051213">
    <property type="term" value="F:dioxygenase activity"/>
    <property type="evidence" value="ECO:0007669"/>
    <property type="project" value="UniProtKB-KW"/>
</dbReference>
<proteinExistence type="predicted"/>
<evidence type="ECO:0000256" key="3">
    <source>
        <dbReference type="ARBA" id="ARBA00023002"/>
    </source>
</evidence>
<dbReference type="PANTHER" id="PTHR21266">
    <property type="entry name" value="IRON-SULFUR DOMAIN CONTAINING PROTEIN"/>
    <property type="match status" value="1"/>
</dbReference>
<keyword evidence="5" id="KW-0411">Iron-sulfur</keyword>
<evidence type="ECO:0000256" key="4">
    <source>
        <dbReference type="ARBA" id="ARBA00023004"/>
    </source>
</evidence>
<reference evidence="7" key="1">
    <citation type="submission" date="2022-06" db="EMBL/GenBank/DDBJ databases">
        <title>Genome sequence of Phormidium yuhuli AB48 isolated from an industrial photobioreactor environment.</title>
        <authorList>
            <person name="Qiu Y."/>
            <person name="Noonan A.J.C."/>
            <person name="Dofher K."/>
            <person name="Koch M."/>
            <person name="Kieft B."/>
            <person name="Lin X."/>
            <person name="Ziels R.M."/>
            <person name="Hallam S.J."/>
        </authorList>
    </citation>
    <scope>NUCLEOTIDE SEQUENCE</scope>
    <source>
        <strain evidence="7">AB48</strain>
    </source>
</reference>
<keyword evidence="1" id="KW-0001">2Fe-2S</keyword>
<keyword evidence="4" id="KW-0408">Iron</keyword>
<protein>
    <submittedName>
        <fullName evidence="7">Aromatic ring-hydroxylating dioxygenase subunit alpha</fullName>
    </submittedName>
</protein>
<organism evidence="7 8">
    <name type="scientific">Phormidium yuhuli AB48</name>
    <dbReference type="NCBI Taxonomy" id="2940671"/>
    <lineage>
        <taxon>Bacteria</taxon>
        <taxon>Bacillati</taxon>
        <taxon>Cyanobacteriota</taxon>
        <taxon>Cyanophyceae</taxon>
        <taxon>Oscillatoriophycideae</taxon>
        <taxon>Oscillatoriales</taxon>
        <taxon>Oscillatoriaceae</taxon>
        <taxon>Phormidium</taxon>
        <taxon>Phormidium yuhuli</taxon>
    </lineage>
</organism>
<evidence type="ECO:0000313" key="7">
    <source>
        <dbReference type="EMBL" id="USR92662.1"/>
    </source>
</evidence>
<dbReference type="Pfam" id="PF00355">
    <property type="entry name" value="Rieske"/>
    <property type="match status" value="1"/>
</dbReference>
<dbReference type="RefSeq" id="WP_252664809.1">
    <property type="nucleotide sequence ID" value="NZ_CP098611.1"/>
</dbReference>
<dbReference type="Pfam" id="PF19112">
    <property type="entry name" value="VanA_C"/>
    <property type="match status" value="1"/>
</dbReference>
<dbReference type="InterPro" id="IPR017941">
    <property type="entry name" value="Rieske_2Fe-2S"/>
</dbReference>